<dbReference type="Proteomes" id="UP001589750">
    <property type="component" value="Unassembled WGS sequence"/>
</dbReference>
<proteinExistence type="predicted"/>
<feature type="compositionally biased region" description="Low complexity" evidence="1">
    <location>
        <begin position="10"/>
        <end position="25"/>
    </location>
</feature>
<dbReference type="RefSeq" id="WP_140009543.1">
    <property type="nucleotide sequence ID" value="NZ_JBHMDG010000018.1"/>
</dbReference>
<sequence>MTFDQLGYSADKATPAGPTPTDDGPAVALRLVTTYDDRTRRVDIALSGAESVAIEDGETTTFPTERLWPVVRELLPPMQQLKADPEGRPATDHRNPGPGFAEECRAFVALATVVDERVSVRTWLATDDELWSVTPQADGSTDISPAPDGAVADLLVWDVTAALEVLVAEAERRAS</sequence>
<reference evidence="2 3" key="1">
    <citation type="submission" date="2024-09" db="EMBL/GenBank/DDBJ databases">
        <authorList>
            <person name="Sun Q."/>
            <person name="Mori K."/>
        </authorList>
    </citation>
    <scope>NUCLEOTIDE SEQUENCE [LARGE SCALE GENOMIC DNA]</scope>
    <source>
        <strain evidence="2 3">JCM 9626</strain>
    </source>
</reference>
<dbReference type="EMBL" id="JBHMDG010000018">
    <property type="protein sequence ID" value="MFB9314345.1"/>
    <property type="molecule type" value="Genomic_DNA"/>
</dbReference>
<organism evidence="2 3">
    <name type="scientific">Nocardioides plantarum</name>
    <dbReference type="NCBI Taxonomy" id="29299"/>
    <lineage>
        <taxon>Bacteria</taxon>
        <taxon>Bacillati</taxon>
        <taxon>Actinomycetota</taxon>
        <taxon>Actinomycetes</taxon>
        <taxon>Propionibacteriales</taxon>
        <taxon>Nocardioidaceae</taxon>
        <taxon>Nocardioides</taxon>
    </lineage>
</organism>
<keyword evidence="3" id="KW-1185">Reference proteome</keyword>
<evidence type="ECO:0000313" key="3">
    <source>
        <dbReference type="Proteomes" id="UP001589750"/>
    </source>
</evidence>
<comment type="caution">
    <text evidence="2">The sequence shown here is derived from an EMBL/GenBank/DDBJ whole genome shotgun (WGS) entry which is preliminary data.</text>
</comment>
<evidence type="ECO:0000313" key="2">
    <source>
        <dbReference type="EMBL" id="MFB9314345.1"/>
    </source>
</evidence>
<accession>A0ABV5KEW4</accession>
<feature type="region of interest" description="Disordered" evidence="1">
    <location>
        <begin position="1"/>
        <end position="25"/>
    </location>
</feature>
<name>A0ABV5KEW4_9ACTN</name>
<feature type="compositionally biased region" description="Basic and acidic residues" evidence="1">
    <location>
        <begin position="83"/>
        <end position="95"/>
    </location>
</feature>
<protein>
    <submittedName>
        <fullName evidence="2">Uncharacterized protein</fullName>
    </submittedName>
</protein>
<feature type="region of interest" description="Disordered" evidence="1">
    <location>
        <begin position="80"/>
        <end position="99"/>
    </location>
</feature>
<gene>
    <name evidence="2" type="ORF">ACFFRI_14915</name>
</gene>
<evidence type="ECO:0000256" key="1">
    <source>
        <dbReference type="SAM" id="MobiDB-lite"/>
    </source>
</evidence>